<dbReference type="EMBL" id="SUMF01000003">
    <property type="protein sequence ID" value="TJZ76259.1"/>
    <property type="molecule type" value="Genomic_DNA"/>
</dbReference>
<reference evidence="8 9" key="1">
    <citation type="submission" date="2019-04" db="EMBL/GenBank/DDBJ databases">
        <title>Chitiniphilus eburnea sp. nov., a novel chitinolytic bacterium isolated from aquaculture sludge.</title>
        <authorList>
            <person name="Sheng M."/>
        </authorList>
    </citation>
    <scope>NUCLEOTIDE SEQUENCE [LARGE SCALE GENOMIC DNA]</scope>
    <source>
        <strain evidence="8 9">HX-2-15</strain>
    </source>
</reference>
<keyword evidence="4 6" id="KW-1133">Transmembrane helix</keyword>
<dbReference type="InterPro" id="IPR010432">
    <property type="entry name" value="RDD"/>
</dbReference>
<keyword evidence="3 6" id="KW-0812">Transmembrane</keyword>
<evidence type="ECO:0000313" key="8">
    <source>
        <dbReference type="EMBL" id="TJZ76259.1"/>
    </source>
</evidence>
<comment type="subcellular location">
    <subcellularLocation>
        <location evidence="1">Cell membrane</location>
        <topology evidence="1">Multi-pass membrane protein</topology>
    </subcellularLocation>
</comment>
<accession>A0A4U0Q5A7</accession>
<feature type="domain" description="RDD" evidence="7">
    <location>
        <begin position="15"/>
        <end position="142"/>
    </location>
</feature>
<feature type="transmembrane region" description="Helical" evidence="6">
    <location>
        <begin position="22"/>
        <end position="44"/>
    </location>
</feature>
<dbReference type="SUPFAM" id="SSF81665">
    <property type="entry name" value="Calcium ATPase, transmembrane domain M"/>
    <property type="match status" value="1"/>
</dbReference>
<dbReference type="PANTHER" id="PTHR36115:SF4">
    <property type="entry name" value="MEMBRANE PROTEIN"/>
    <property type="match status" value="1"/>
</dbReference>
<evidence type="ECO:0000313" key="9">
    <source>
        <dbReference type="Proteomes" id="UP000310016"/>
    </source>
</evidence>
<evidence type="ECO:0000256" key="1">
    <source>
        <dbReference type="ARBA" id="ARBA00004651"/>
    </source>
</evidence>
<evidence type="ECO:0000256" key="3">
    <source>
        <dbReference type="ARBA" id="ARBA00022692"/>
    </source>
</evidence>
<evidence type="ECO:0000256" key="5">
    <source>
        <dbReference type="ARBA" id="ARBA00023136"/>
    </source>
</evidence>
<proteinExistence type="predicted"/>
<dbReference type="PANTHER" id="PTHR36115">
    <property type="entry name" value="PROLINE-RICH ANTIGEN HOMOLOG-RELATED"/>
    <property type="match status" value="1"/>
</dbReference>
<sequence length="151" mass="16919">MTEYPMEQANPEYEYVGFWPRVGATLIDTLLLMLITLPLSLAIYGREYFEVEDIVAGPADFLISWVLPAVVVVAFWLKWQATPGKRAISARIVDARTGGVPTGGQYAVRYLGYFVSTIPLCLGLIWVAFDARKQGWHDKMAGTLVIRSPHR</sequence>
<comment type="caution">
    <text evidence="8">The sequence shown here is derived from an EMBL/GenBank/DDBJ whole genome shotgun (WGS) entry which is preliminary data.</text>
</comment>
<dbReference type="OrthoDB" id="5298807at2"/>
<name>A0A4U0Q5A7_9NEIS</name>
<keyword evidence="9" id="KW-1185">Reference proteome</keyword>
<evidence type="ECO:0000256" key="2">
    <source>
        <dbReference type="ARBA" id="ARBA00022475"/>
    </source>
</evidence>
<organism evidence="8 9">
    <name type="scientific">Chitiniphilus eburneus</name>
    <dbReference type="NCBI Taxonomy" id="2571148"/>
    <lineage>
        <taxon>Bacteria</taxon>
        <taxon>Pseudomonadati</taxon>
        <taxon>Pseudomonadota</taxon>
        <taxon>Betaproteobacteria</taxon>
        <taxon>Neisseriales</taxon>
        <taxon>Chitinibacteraceae</taxon>
        <taxon>Chitiniphilus</taxon>
    </lineage>
</organism>
<dbReference type="AlphaFoldDB" id="A0A4U0Q5A7"/>
<protein>
    <submittedName>
        <fullName evidence="8">RDD family protein</fullName>
    </submittedName>
</protein>
<gene>
    <name evidence="8" type="ORF">FAZ21_05645</name>
</gene>
<evidence type="ECO:0000256" key="4">
    <source>
        <dbReference type="ARBA" id="ARBA00022989"/>
    </source>
</evidence>
<evidence type="ECO:0000256" key="6">
    <source>
        <dbReference type="SAM" id="Phobius"/>
    </source>
</evidence>
<feature type="transmembrane region" description="Helical" evidence="6">
    <location>
        <begin position="56"/>
        <end position="77"/>
    </location>
</feature>
<dbReference type="InterPro" id="IPR051791">
    <property type="entry name" value="Pra-immunoreactive"/>
</dbReference>
<keyword evidence="5 6" id="KW-0472">Membrane</keyword>
<keyword evidence="2" id="KW-1003">Cell membrane</keyword>
<dbReference type="Pfam" id="PF06271">
    <property type="entry name" value="RDD"/>
    <property type="match status" value="1"/>
</dbReference>
<feature type="transmembrane region" description="Helical" evidence="6">
    <location>
        <begin position="110"/>
        <end position="129"/>
    </location>
</feature>
<dbReference type="Proteomes" id="UP000310016">
    <property type="component" value="Unassembled WGS sequence"/>
</dbReference>
<evidence type="ECO:0000259" key="7">
    <source>
        <dbReference type="Pfam" id="PF06271"/>
    </source>
</evidence>
<dbReference type="GO" id="GO:0005886">
    <property type="term" value="C:plasma membrane"/>
    <property type="evidence" value="ECO:0007669"/>
    <property type="project" value="UniProtKB-SubCell"/>
</dbReference>
<dbReference type="InterPro" id="IPR023298">
    <property type="entry name" value="ATPase_P-typ_TM_dom_sf"/>
</dbReference>